<name>A0AAV3XJL0_9CYAN</name>
<dbReference type="SUPFAM" id="SSF52540">
    <property type="entry name" value="P-loop containing nucleoside triphosphate hydrolases"/>
    <property type="match status" value="1"/>
</dbReference>
<comment type="caution">
    <text evidence="2">The sequence shown here is derived from an EMBL/GenBank/DDBJ whole genome shotgun (WGS) entry which is preliminary data.</text>
</comment>
<gene>
    <name evidence="2" type="ORF">MiSe_74670</name>
</gene>
<dbReference type="AlphaFoldDB" id="A0AAV3XJL0"/>
<organism evidence="2 3">
    <name type="scientific">Microseira wollei NIES-4236</name>
    <dbReference type="NCBI Taxonomy" id="2530354"/>
    <lineage>
        <taxon>Bacteria</taxon>
        <taxon>Bacillati</taxon>
        <taxon>Cyanobacteriota</taxon>
        <taxon>Cyanophyceae</taxon>
        <taxon>Oscillatoriophycideae</taxon>
        <taxon>Aerosakkonematales</taxon>
        <taxon>Aerosakkonemataceae</taxon>
        <taxon>Microseira</taxon>
    </lineage>
</organism>
<reference evidence="2" key="1">
    <citation type="submission" date="2019-10" db="EMBL/GenBank/DDBJ databases">
        <title>Draft genome sequece of Microseira wollei NIES-4236.</title>
        <authorList>
            <person name="Yamaguchi H."/>
            <person name="Suzuki S."/>
            <person name="Kawachi M."/>
        </authorList>
    </citation>
    <scope>NUCLEOTIDE SEQUENCE</scope>
    <source>
        <strain evidence="2">NIES-4236</strain>
    </source>
</reference>
<evidence type="ECO:0000313" key="3">
    <source>
        <dbReference type="Proteomes" id="UP001050975"/>
    </source>
</evidence>
<dbReference type="InterPro" id="IPR058651">
    <property type="entry name" value="HTH_VMAP-M9"/>
</dbReference>
<sequence>MKLDWDKAVHVANQAIFLKLNRSLTDIEVIVLKGAWQRQEYDEIAAQHQYATSYISQDVAPKLWKLLSEALGEKVKKSNFKQALERYWEKQIEAGNSPLYSAKEEEKVADIGHNFTKGEPEEIPAVERYVERDPIETICYETLLQPGSLIRIKAPSLMGKTLLVTRILAQVATQGYRTANLSFELADRKTHFTHLDKFLRWFCINVSRELGISGNLADYWDEENMGSKVSCTTYFEEYLLQQEENPIALGLDNVDLLFPHPEIYEDFFGLLRSWYEKARSRPRWKKLRLIIVHSTDVYIRLNINQSPFNVGLPIELSEFNRPQVQELAKQHGLGGETSFIDPLMGLVGGHPYLLDWAFSYLKNHPEIPREQLLAEAPTERGIYASHLRKYWLNLQSNLDLTAAFKKVLTSPETVKLEPIQAYQLQSMGLVKLSGDRLEPRCDLYYQYFSNNLGDI</sequence>
<dbReference type="Proteomes" id="UP001050975">
    <property type="component" value="Unassembled WGS sequence"/>
</dbReference>
<feature type="domain" description="vWA-MoxR associated protein N-terminal HTH" evidence="1">
    <location>
        <begin position="4"/>
        <end position="87"/>
    </location>
</feature>
<protein>
    <recommendedName>
        <fullName evidence="1">vWA-MoxR associated protein N-terminal HTH domain-containing protein</fullName>
    </recommendedName>
</protein>
<dbReference type="Pfam" id="PF14516">
    <property type="entry name" value="AAA_35"/>
    <property type="match status" value="1"/>
</dbReference>
<dbReference type="InterPro" id="IPR027417">
    <property type="entry name" value="P-loop_NTPase"/>
</dbReference>
<dbReference type="Pfam" id="PF26355">
    <property type="entry name" value="HTH_VMAP-M9"/>
    <property type="match status" value="1"/>
</dbReference>
<dbReference type="RefSeq" id="WP_226590503.1">
    <property type="nucleotide sequence ID" value="NZ_BLAY01000174.1"/>
</dbReference>
<accession>A0AAV3XJL0</accession>
<evidence type="ECO:0000313" key="2">
    <source>
        <dbReference type="EMBL" id="GET42649.1"/>
    </source>
</evidence>
<dbReference type="Gene3D" id="3.40.50.300">
    <property type="entry name" value="P-loop containing nucleotide triphosphate hydrolases"/>
    <property type="match status" value="1"/>
</dbReference>
<keyword evidence="3" id="KW-1185">Reference proteome</keyword>
<dbReference type="EMBL" id="BLAY01000174">
    <property type="protein sequence ID" value="GET42649.1"/>
    <property type="molecule type" value="Genomic_DNA"/>
</dbReference>
<evidence type="ECO:0000259" key="1">
    <source>
        <dbReference type="Pfam" id="PF26355"/>
    </source>
</evidence>
<proteinExistence type="predicted"/>